<dbReference type="InParanoid" id="A0A061EEC0"/>
<evidence type="ECO:0000313" key="1">
    <source>
        <dbReference type="EMBL" id="EOY03335.1"/>
    </source>
</evidence>
<evidence type="ECO:0000313" key="2">
    <source>
        <dbReference type="Proteomes" id="UP000026915"/>
    </source>
</evidence>
<proteinExistence type="predicted"/>
<reference evidence="1 2" key="1">
    <citation type="journal article" date="2013" name="Genome Biol.">
        <title>The genome sequence of the most widely cultivated cacao type and its use to identify candidate genes regulating pod color.</title>
        <authorList>
            <person name="Motamayor J.C."/>
            <person name="Mockaitis K."/>
            <person name="Schmutz J."/>
            <person name="Haiminen N."/>
            <person name="Iii D.L."/>
            <person name="Cornejo O."/>
            <person name="Findley S.D."/>
            <person name="Zheng P."/>
            <person name="Utro F."/>
            <person name="Royaert S."/>
            <person name="Saski C."/>
            <person name="Jenkins J."/>
            <person name="Podicheti R."/>
            <person name="Zhao M."/>
            <person name="Scheffler B.E."/>
            <person name="Stack J.C."/>
            <person name="Feltus F.A."/>
            <person name="Mustiga G.M."/>
            <person name="Amores F."/>
            <person name="Phillips W."/>
            <person name="Marelli J.P."/>
            <person name="May G.D."/>
            <person name="Shapiro H."/>
            <person name="Ma J."/>
            <person name="Bustamante C.D."/>
            <person name="Schnell R.J."/>
            <person name="Main D."/>
            <person name="Gilbert D."/>
            <person name="Parida L."/>
            <person name="Kuhn D.N."/>
        </authorList>
    </citation>
    <scope>NUCLEOTIDE SEQUENCE [LARGE SCALE GENOMIC DNA]</scope>
    <source>
        <strain evidence="2">cv. Matina 1-6</strain>
    </source>
</reference>
<name>A0A061EEC0_THECC</name>
<gene>
    <name evidence="1" type="ORF">TCM_018276</name>
</gene>
<dbReference type="HOGENOM" id="CLU_2532007_0_0_1"/>
<dbReference type="Gramene" id="EOY03335">
    <property type="protein sequence ID" value="EOY03335"/>
    <property type="gene ID" value="TCM_018276"/>
</dbReference>
<sequence>MVILSVCTMWGDAHELGEMGCLAMCTMWGDAHELGEMGCPAMCTMWGDAHELDEMWCIESFKIDTPYSPLLVGYCFTNLDSLCS</sequence>
<dbReference type="Proteomes" id="UP000026915">
    <property type="component" value="Chromosome 4"/>
</dbReference>
<keyword evidence="2" id="KW-1185">Reference proteome</keyword>
<protein>
    <submittedName>
        <fullName evidence="1">Uncharacterized protein</fullName>
    </submittedName>
</protein>
<accession>A0A061EEC0</accession>
<dbReference type="EMBL" id="CM001882">
    <property type="protein sequence ID" value="EOY03335.1"/>
    <property type="molecule type" value="Genomic_DNA"/>
</dbReference>
<dbReference type="AlphaFoldDB" id="A0A061EEC0"/>
<organism evidence="1 2">
    <name type="scientific">Theobroma cacao</name>
    <name type="common">Cacao</name>
    <name type="synonym">Cocoa</name>
    <dbReference type="NCBI Taxonomy" id="3641"/>
    <lineage>
        <taxon>Eukaryota</taxon>
        <taxon>Viridiplantae</taxon>
        <taxon>Streptophyta</taxon>
        <taxon>Embryophyta</taxon>
        <taxon>Tracheophyta</taxon>
        <taxon>Spermatophyta</taxon>
        <taxon>Magnoliopsida</taxon>
        <taxon>eudicotyledons</taxon>
        <taxon>Gunneridae</taxon>
        <taxon>Pentapetalae</taxon>
        <taxon>rosids</taxon>
        <taxon>malvids</taxon>
        <taxon>Malvales</taxon>
        <taxon>Malvaceae</taxon>
        <taxon>Byttnerioideae</taxon>
        <taxon>Theobroma</taxon>
    </lineage>
</organism>